<dbReference type="OrthoDB" id="9812943at2"/>
<organism evidence="7 8">
    <name type="scientific">Flavobacterium piscinae</name>
    <dbReference type="NCBI Taxonomy" id="2506424"/>
    <lineage>
        <taxon>Bacteria</taxon>
        <taxon>Pseudomonadati</taxon>
        <taxon>Bacteroidota</taxon>
        <taxon>Flavobacteriia</taxon>
        <taxon>Flavobacteriales</taxon>
        <taxon>Flavobacteriaceae</taxon>
        <taxon>Flavobacterium</taxon>
    </lineage>
</organism>
<dbReference type="AlphaFoldDB" id="A0A4Q1KQ78"/>
<dbReference type="PROSITE" id="PS51219">
    <property type="entry name" value="DPCK"/>
    <property type="match status" value="1"/>
</dbReference>
<comment type="similarity">
    <text evidence="1 5">Belongs to the CoaE family.</text>
</comment>
<dbReference type="PANTHER" id="PTHR10695:SF46">
    <property type="entry name" value="BIFUNCTIONAL COENZYME A SYNTHASE-RELATED"/>
    <property type="match status" value="1"/>
</dbReference>
<evidence type="ECO:0000256" key="2">
    <source>
        <dbReference type="ARBA" id="ARBA00022741"/>
    </source>
</evidence>
<protein>
    <recommendedName>
        <fullName evidence="5 6">Dephospho-CoA kinase</fullName>
        <ecNumber evidence="5 6">2.7.1.24</ecNumber>
    </recommendedName>
    <alternativeName>
        <fullName evidence="5">Dephosphocoenzyme A kinase</fullName>
    </alternativeName>
</protein>
<reference evidence="8" key="1">
    <citation type="submission" date="2019-01" db="EMBL/GenBank/DDBJ databases">
        <title>Cytophagaceae bacterium strain CAR-16.</title>
        <authorList>
            <person name="Chen W.-M."/>
        </authorList>
    </citation>
    <scope>NUCLEOTIDE SEQUENCE [LARGE SCALE GENOMIC DNA]</scope>
    <source>
        <strain evidence="8">ICH-30</strain>
    </source>
</reference>
<evidence type="ECO:0000256" key="1">
    <source>
        <dbReference type="ARBA" id="ARBA00009018"/>
    </source>
</evidence>
<evidence type="ECO:0000256" key="5">
    <source>
        <dbReference type="HAMAP-Rule" id="MF_00376"/>
    </source>
</evidence>
<dbReference type="GO" id="GO:0004140">
    <property type="term" value="F:dephospho-CoA kinase activity"/>
    <property type="evidence" value="ECO:0007669"/>
    <property type="project" value="UniProtKB-UniRule"/>
</dbReference>
<dbReference type="EMBL" id="SBKQ01000007">
    <property type="protein sequence ID" value="RXR32158.1"/>
    <property type="molecule type" value="Genomic_DNA"/>
</dbReference>
<feature type="binding site" evidence="5">
    <location>
        <begin position="12"/>
        <end position="17"/>
    </location>
    <ligand>
        <name>ATP</name>
        <dbReference type="ChEBI" id="CHEBI:30616"/>
    </ligand>
</feature>
<keyword evidence="5 7" id="KW-0418">Kinase</keyword>
<gene>
    <name evidence="5" type="primary">coaE</name>
    <name evidence="7" type="ORF">EQG68_07910</name>
</gene>
<comment type="pathway">
    <text evidence="5">Cofactor biosynthesis; coenzyme A biosynthesis; CoA from (R)-pantothenate: step 5/5.</text>
</comment>
<comment type="subcellular location">
    <subcellularLocation>
        <location evidence="5">Cytoplasm</location>
    </subcellularLocation>
</comment>
<dbReference type="UniPathway" id="UPA00241">
    <property type="reaction ID" value="UER00356"/>
</dbReference>
<dbReference type="Proteomes" id="UP000289734">
    <property type="component" value="Unassembled WGS sequence"/>
</dbReference>
<sequence length="194" mass="22181">MTKIIGLTGGIGSGKTTVAKMFSEQGIPVYIADEEAKKLMDLDEIIEEVRITFGNDTIVNNKIDRAKLAKIVFNNAEQLKKLNKIIHPAVQKHFKDWLKIHYSAPYVIKEAAILFETNGHKQCDKVITVVAPQLLRIERVILRDKSDKQSVLQRINNQWSEEKKIMLSDFVIENIDLEKTKTQVDDIIKLLNKI</sequence>
<dbReference type="PANTHER" id="PTHR10695">
    <property type="entry name" value="DEPHOSPHO-COA KINASE-RELATED"/>
    <property type="match status" value="1"/>
</dbReference>
<dbReference type="SUPFAM" id="SSF52540">
    <property type="entry name" value="P-loop containing nucleoside triphosphate hydrolases"/>
    <property type="match status" value="1"/>
</dbReference>
<keyword evidence="4 5" id="KW-0173">Coenzyme A biosynthesis</keyword>
<dbReference type="CDD" id="cd02022">
    <property type="entry name" value="DPCK"/>
    <property type="match status" value="1"/>
</dbReference>
<dbReference type="NCBIfam" id="TIGR00152">
    <property type="entry name" value="dephospho-CoA kinase"/>
    <property type="match status" value="1"/>
</dbReference>
<comment type="catalytic activity">
    <reaction evidence="5">
        <text>3'-dephospho-CoA + ATP = ADP + CoA + H(+)</text>
        <dbReference type="Rhea" id="RHEA:18245"/>
        <dbReference type="ChEBI" id="CHEBI:15378"/>
        <dbReference type="ChEBI" id="CHEBI:30616"/>
        <dbReference type="ChEBI" id="CHEBI:57287"/>
        <dbReference type="ChEBI" id="CHEBI:57328"/>
        <dbReference type="ChEBI" id="CHEBI:456216"/>
        <dbReference type="EC" id="2.7.1.24"/>
    </reaction>
</comment>
<evidence type="ECO:0000313" key="8">
    <source>
        <dbReference type="Proteomes" id="UP000289734"/>
    </source>
</evidence>
<keyword evidence="3 5" id="KW-0067">ATP-binding</keyword>
<dbReference type="InterPro" id="IPR027417">
    <property type="entry name" value="P-loop_NTPase"/>
</dbReference>
<dbReference type="Gene3D" id="3.40.50.300">
    <property type="entry name" value="P-loop containing nucleotide triphosphate hydrolases"/>
    <property type="match status" value="1"/>
</dbReference>
<dbReference type="GO" id="GO:0005524">
    <property type="term" value="F:ATP binding"/>
    <property type="evidence" value="ECO:0007669"/>
    <property type="project" value="UniProtKB-UniRule"/>
</dbReference>
<accession>A0A4Q1KQ78</accession>
<dbReference type="Pfam" id="PF01121">
    <property type="entry name" value="CoaE"/>
    <property type="match status" value="1"/>
</dbReference>
<evidence type="ECO:0000256" key="4">
    <source>
        <dbReference type="ARBA" id="ARBA00022993"/>
    </source>
</evidence>
<keyword evidence="8" id="KW-1185">Reference proteome</keyword>
<keyword evidence="5" id="KW-0963">Cytoplasm</keyword>
<keyword evidence="2 5" id="KW-0547">Nucleotide-binding</keyword>
<comment type="function">
    <text evidence="5">Catalyzes the phosphorylation of the 3'-hydroxyl group of dephosphocoenzyme A to form coenzyme A.</text>
</comment>
<dbReference type="EC" id="2.7.1.24" evidence="5 6"/>
<evidence type="ECO:0000256" key="3">
    <source>
        <dbReference type="ARBA" id="ARBA00022840"/>
    </source>
</evidence>
<keyword evidence="5 7" id="KW-0808">Transferase</keyword>
<evidence type="ECO:0000313" key="7">
    <source>
        <dbReference type="EMBL" id="RXR32158.1"/>
    </source>
</evidence>
<evidence type="ECO:0000256" key="6">
    <source>
        <dbReference type="NCBIfam" id="TIGR00152"/>
    </source>
</evidence>
<name>A0A4Q1KQ78_9FLAO</name>
<dbReference type="InterPro" id="IPR001977">
    <property type="entry name" value="Depp_CoAkinase"/>
</dbReference>
<dbReference type="HAMAP" id="MF_00376">
    <property type="entry name" value="Dephospho_CoA_kinase"/>
    <property type="match status" value="1"/>
</dbReference>
<dbReference type="GO" id="GO:0005737">
    <property type="term" value="C:cytoplasm"/>
    <property type="evidence" value="ECO:0007669"/>
    <property type="project" value="UniProtKB-SubCell"/>
</dbReference>
<dbReference type="GO" id="GO:0015937">
    <property type="term" value="P:coenzyme A biosynthetic process"/>
    <property type="evidence" value="ECO:0007669"/>
    <property type="project" value="UniProtKB-UniRule"/>
</dbReference>
<dbReference type="RefSeq" id="WP_129464274.1">
    <property type="nucleotide sequence ID" value="NZ_JACSXZ010000001.1"/>
</dbReference>
<proteinExistence type="inferred from homology"/>
<comment type="caution">
    <text evidence="7">The sequence shown here is derived from an EMBL/GenBank/DDBJ whole genome shotgun (WGS) entry which is preliminary data.</text>
</comment>